<evidence type="ECO:0000259" key="1">
    <source>
        <dbReference type="Pfam" id="PF05368"/>
    </source>
</evidence>
<feature type="domain" description="NmrA-like" evidence="1">
    <location>
        <begin position="17"/>
        <end position="54"/>
    </location>
</feature>
<feature type="non-terminal residue" evidence="2">
    <location>
        <position position="55"/>
    </location>
</feature>
<name>A0ABW3E8N2_9ACTN</name>
<dbReference type="Proteomes" id="UP001597024">
    <property type="component" value="Unassembled WGS sequence"/>
</dbReference>
<accession>A0ABW3E8N2</accession>
<reference evidence="3" key="1">
    <citation type="journal article" date="2019" name="Int. J. Syst. Evol. Microbiol.">
        <title>The Global Catalogue of Microorganisms (GCM) 10K type strain sequencing project: providing services to taxonomists for standard genome sequencing and annotation.</title>
        <authorList>
            <consortium name="The Broad Institute Genomics Platform"/>
            <consortium name="The Broad Institute Genome Sequencing Center for Infectious Disease"/>
            <person name="Wu L."/>
            <person name="Ma J."/>
        </authorList>
    </citation>
    <scope>NUCLEOTIDE SEQUENCE [LARGE SCALE GENOMIC DNA]</scope>
    <source>
        <strain evidence="3">CCUG 62974</strain>
    </source>
</reference>
<gene>
    <name evidence="2" type="ORF">ACFQ08_44755</name>
</gene>
<sequence length="55" mass="5709">MVPHFEPWRIAVPESSSFVLVVGATGKQGGAVARALLRSGVPVHALVRDPGTESA</sequence>
<dbReference type="InterPro" id="IPR008030">
    <property type="entry name" value="NmrA-like"/>
</dbReference>
<protein>
    <submittedName>
        <fullName evidence="2">NmrA family NAD(P)-binding protein</fullName>
    </submittedName>
</protein>
<evidence type="ECO:0000313" key="3">
    <source>
        <dbReference type="Proteomes" id="UP001597024"/>
    </source>
</evidence>
<dbReference type="Pfam" id="PF05368">
    <property type="entry name" value="NmrA"/>
    <property type="match status" value="1"/>
</dbReference>
<evidence type="ECO:0000313" key="2">
    <source>
        <dbReference type="EMBL" id="MFD0891706.1"/>
    </source>
</evidence>
<proteinExistence type="predicted"/>
<keyword evidence="3" id="KW-1185">Reference proteome</keyword>
<organism evidence="2 3">
    <name type="scientific">Streptosporangium algeriense</name>
    <dbReference type="NCBI Taxonomy" id="1682748"/>
    <lineage>
        <taxon>Bacteria</taxon>
        <taxon>Bacillati</taxon>
        <taxon>Actinomycetota</taxon>
        <taxon>Actinomycetes</taxon>
        <taxon>Streptosporangiales</taxon>
        <taxon>Streptosporangiaceae</taxon>
        <taxon>Streptosporangium</taxon>
    </lineage>
</organism>
<dbReference type="Gene3D" id="3.40.50.720">
    <property type="entry name" value="NAD(P)-binding Rossmann-like Domain"/>
    <property type="match status" value="1"/>
</dbReference>
<comment type="caution">
    <text evidence="2">The sequence shown here is derived from an EMBL/GenBank/DDBJ whole genome shotgun (WGS) entry which is preliminary data.</text>
</comment>
<dbReference type="SUPFAM" id="SSF51735">
    <property type="entry name" value="NAD(P)-binding Rossmann-fold domains"/>
    <property type="match status" value="1"/>
</dbReference>
<dbReference type="InterPro" id="IPR036291">
    <property type="entry name" value="NAD(P)-bd_dom_sf"/>
</dbReference>
<dbReference type="EMBL" id="JBHTHX010003411">
    <property type="protein sequence ID" value="MFD0891706.1"/>
    <property type="molecule type" value="Genomic_DNA"/>
</dbReference>